<sequence length="104" mass="11990">MDDQVKTLAMRLGIPLDSNNFLLIQDLFTDALAQVLDYTNRDKPIGSMTVYAKQLAVVAYNRLDTEGETQRNEGNVNRYFEIGIPQNIKQSLNHYRVTKFKEIH</sequence>
<dbReference type="InterPro" id="IPR021146">
    <property type="entry name" value="Phage_gp6-like_head-tail"/>
</dbReference>
<evidence type="ECO:0008006" key="3">
    <source>
        <dbReference type="Google" id="ProtNLM"/>
    </source>
</evidence>
<dbReference type="RefSeq" id="WP_109249673.1">
    <property type="nucleotide sequence ID" value="NZ_QCXQ01000001.1"/>
</dbReference>
<reference evidence="1 2" key="1">
    <citation type="journal article" date="2018" name="Int. J. Syst. Evol. Microbiol.">
        <title>Lactobacillus bambusae sp. nov., isolated from a traditional fermented Ma-bamboo shoots of Taiwan.</title>
        <authorList>
            <person name="Wang L.-T."/>
        </authorList>
    </citation>
    <scope>NUCLEOTIDE SEQUENCE [LARGE SCALE GENOMIC DNA]</scope>
    <source>
        <strain evidence="1 2">BS-W1</strain>
    </source>
</reference>
<accession>A0A2V1N5T6</accession>
<dbReference type="EMBL" id="QCXQ01000001">
    <property type="protein sequence ID" value="PWG00960.1"/>
    <property type="molecule type" value="Genomic_DNA"/>
</dbReference>
<organism evidence="1 2">
    <name type="scientific">Levilactobacillus bambusae</name>
    <dbReference type="NCBI Taxonomy" id="2024736"/>
    <lineage>
        <taxon>Bacteria</taxon>
        <taxon>Bacillati</taxon>
        <taxon>Bacillota</taxon>
        <taxon>Bacilli</taxon>
        <taxon>Lactobacillales</taxon>
        <taxon>Lactobacillaceae</taxon>
        <taxon>Levilactobacillus</taxon>
    </lineage>
</organism>
<dbReference type="InterPro" id="IPR053746">
    <property type="entry name" value="Viral_HT_Connector_Assembly"/>
</dbReference>
<dbReference type="OrthoDB" id="2059080at2"/>
<proteinExistence type="predicted"/>
<gene>
    <name evidence="1" type="ORF">DCM90_01930</name>
</gene>
<keyword evidence="2" id="KW-1185">Reference proteome</keyword>
<name>A0A2V1N5T6_9LACO</name>
<evidence type="ECO:0000313" key="2">
    <source>
        <dbReference type="Proteomes" id="UP000245080"/>
    </source>
</evidence>
<dbReference type="Pfam" id="PF05135">
    <property type="entry name" value="Phage_connect_1"/>
    <property type="match status" value="1"/>
</dbReference>
<dbReference type="AlphaFoldDB" id="A0A2V1N5T6"/>
<dbReference type="Gene3D" id="1.10.246.150">
    <property type="match status" value="1"/>
</dbReference>
<evidence type="ECO:0000313" key="1">
    <source>
        <dbReference type="EMBL" id="PWG00960.1"/>
    </source>
</evidence>
<protein>
    <recommendedName>
        <fullName evidence="3">DNA-packaging protein</fullName>
    </recommendedName>
</protein>
<dbReference type="Proteomes" id="UP000245080">
    <property type="component" value="Unassembled WGS sequence"/>
</dbReference>
<comment type="caution">
    <text evidence="1">The sequence shown here is derived from an EMBL/GenBank/DDBJ whole genome shotgun (WGS) entry which is preliminary data.</text>
</comment>